<dbReference type="EMBL" id="SPQQ01000003">
    <property type="protein sequence ID" value="TGE38135.1"/>
    <property type="molecule type" value="Genomic_DNA"/>
</dbReference>
<dbReference type="AlphaFoldDB" id="A0A4Z0R6X8"/>
<sequence length="143" mass="16411">MDVEYFDRLWSKDRGTVDESRMNWDFRAKEFNLSKSQKIVSNVVDFFMEKGMLCPGYDVIDIGCGAGKYALEFSIIAKSVTAMDFSPKMLDYARENAARQEVTNVEFLEMPWEEVDLDQDVLGWTKKFDFAAAIMSLGAKNSR</sequence>
<feature type="domain" description="Methyltransferase" evidence="1">
    <location>
        <begin position="56"/>
        <end position="130"/>
    </location>
</feature>
<dbReference type="GO" id="GO:0032259">
    <property type="term" value="P:methylation"/>
    <property type="evidence" value="ECO:0007669"/>
    <property type="project" value="UniProtKB-KW"/>
</dbReference>
<dbReference type="CDD" id="cd02440">
    <property type="entry name" value="AdoMet_MTases"/>
    <property type="match status" value="1"/>
</dbReference>
<comment type="caution">
    <text evidence="2">The sequence shown here is derived from an EMBL/GenBank/DDBJ whole genome shotgun (WGS) entry which is preliminary data.</text>
</comment>
<keyword evidence="2" id="KW-0489">Methyltransferase</keyword>
<gene>
    <name evidence="2" type="ORF">E4K67_09150</name>
</gene>
<reference evidence="2 3" key="1">
    <citation type="submission" date="2019-03" db="EMBL/GenBank/DDBJ databases">
        <title>Draft Genome Sequence of Desulfosporosinus fructosivorans Strain 63.6F, Isolated from Marine Sediment in the Baltic Sea.</title>
        <authorList>
            <person name="Hausmann B."/>
            <person name="Vandieken V."/>
            <person name="Pjevac P."/>
            <person name="Schreck K."/>
            <person name="Herbold C.W."/>
            <person name="Loy A."/>
        </authorList>
    </citation>
    <scope>NUCLEOTIDE SEQUENCE [LARGE SCALE GENOMIC DNA]</scope>
    <source>
        <strain evidence="2 3">63.6F</strain>
    </source>
</reference>
<dbReference type="Pfam" id="PF13847">
    <property type="entry name" value="Methyltransf_31"/>
    <property type="match status" value="1"/>
</dbReference>
<dbReference type="SUPFAM" id="SSF53335">
    <property type="entry name" value="S-adenosyl-L-methionine-dependent methyltransferases"/>
    <property type="match status" value="1"/>
</dbReference>
<keyword evidence="2" id="KW-0808">Transferase</keyword>
<protein>
    <submittedName>
        <fullName evidence="2">Class I SAM-dependent methyltransferase</fullName>
    </submittedName>
</protein>
<dbReference type="GO" id="GO:0008168">
    <property type="term" value="F:methyltransferase activity"/>
    <property type="evidence" value="ECO:0007669"/>
    <property type="project" value="UniProtKB-KW"/>
</dbReference>
<name>A0A4Z0R6X8_9FIRM</name>
<dbReference type="OrthoDB" id="9791837at2"/>
<dbReference type="RefSeq" id="WP_135546115.1">
    <property type="nucleotide sequence ID" value="NZ_SPQQ01000003.1"/>
</dbReference>
<accession>A0A4Z0R6X8</accession>
<keyword evidence="3" id="KW-1185">Reference proteome</keyword>
<dbReference type="Gene3D" id="3.40.50.150">
    <property type="entry name" value="Vaccinia Virus protein VP39"/>
    <property type="match status" value="1"/>
</dbReference>
<proteinExistence type="predicted"/>
<evidence type="ECO:0000313" key="2">
    <source>
        <dbReference type="EMBL" id="TGE38135.1"/>
    </source>
</evidence>
<organism evidence="2 3">
    <name type="scientific">Desulfosporosinus fructosivorans</name>
    <dbReference type="NCBI Taxonomy" id="2018669"/>
    <lineage>
        <taxon>Bacteria</taxon>
        <taxon>Bacillati</taxon>
        <taxon>Bacillota</taxon>
        <taxon>Clostridia</taxon>
        <taxon>Eubacteriales</taxon>
        <taxon>Desulfitobacteriaceae</taxon>
        <taxon>Desulfosporosinus</taxon>
    </lineage>
</organism>
<dbReference type="InterPro" id="IPR029063">
    <property type="entry name" value="SAM-dependent_MTases_sf"/>
</dbReference>
<evidence type="ECO:0000259" key="1">
    <source>
        <dbReference type="Pfam" id="PF13847"/>
    </source>
</evidence>
<evidence type="ECO:0000313" key="3">
    <source>
        <dbReference type="Proteomes" id="UP000298460"/>
    </source>
</evidence>
<dbReference type="InterPro" id="IPR025714">
    <property type="entry name" value="Methyltranfer_dom"/>
</dbReference>
<dbReference type="Proteomes" id="UP000298460">
    <property type="component" value="Unassembled WGS sequence"/>
</dbReference>